<dbReference type="UniPathway" id="UPA00326"/>
<feature type="domain" description="Ribonucleotide reductase large subunit N-terminal" evidence="12">
    <location>
        <begin position="7"/>
        <end position="85"/>
    </location>
</feature>
<sequence>MIVEFRPIVQRILEERYLRRNPEGQVIETPEELFWRVARSVAAAEVRYSSEAAAACQAEAFHEAMATLKFLPNTPTLMNAGLPRGQLAACFVIPIEDDMRSIMEGVRDMSLIHQTGGGTGFTFTHLRPRGDQVRSTGRVASGPVGFMRIFDVTTDVVKQGGRRRGANMGILNVDHPDILEFIEAKTEKGMLTNFNLSVGVTDEFMAKVERGEDYPLINPRTKQETRRLPAREVFDRMCHYAALTGDPGILFLDAIERDNPTPALGRLEATNPCGEQPLLPYESCNLGSINLSRLVTGGGLDWEELDRLVRLALTFLDDVIDQSHYPLPQITAITRANRKVGLGVMGLADMFIKLGLAYDSPEALELAEKIMARIEATAVAQSEVLAEARGPFPNFRRSRWHQEGRPPRRHATVTTVAPTGTISLIAGTSSGIEPLFAVAYRRVALEGEQFDEINPLFQEKLREAGLREDLWLPRVLATGRVRPLTGLPTSLRRLFPTTFEVSVEMQIRMQAAFQAHVENAVSKTINLPPEATRNDVAEAFFLAHRLGLKGITVYRYGSRAGQVLSLPPEGLTLSQDFSEECRLCSV</sequence>
<dbReference type="InterPro" id="IPR013509">
    <property type="entry name" value="RNR_lsu_N"/>
</dbReference>
<keyword evidence="7" id="KW-0215">Deoxyribonucleotide synthesis</keyword>
<evidence type="ECO:0000256" key="3">
    <source>
        <dbReference type="ARBA" id="ARBA00022628"/>
    </source>
</evidence>
<feature type="domain" description="Ribonucleotide reductase large subunit C-terminal" evidence="13">
    <location>
        <begin position="409"/>
        <end position="554"/>
    </location>
</feature>
<evidence type="ECO:0000256" key="6">
    <source>
        <dbReference type="ARBA" id="ARBA00023002"/>
    </source>
</evidence>
<dbReference type="SUPFAM" id="SSF48168">
    <property type="entry name" value="R1 subunit of ribonucleotide reductase, N-terminal domain"/>
    <property type="match status" value="1"/>
</dbReference>
<dbReference type="Pfam" id="PF02867">
    <property type="entry name" value="Ribonuc_red_lgC"/>
    <property type="match status" value="2"/>
</dbReference>
<dbReference type="Pfam" id="PF00317">
    <property type="entry name" value="Ribonuc_red_lgN"/>
    <property type="match status" value="1"/>
</dbReference>
<keyword evidence="3 11" id="KW-0846">Cobalamin</keyword>
<evidence type="ECO:0000259" key="13">
    <source>
        <dbReference type="Pfam" id="PF02867"/>
    </source>
</evidence>
<name>A0A7V6A167_9BACT</name>
<evidence type="ECO:0000259" key="12">
    <source>
        <dbReference type="Pfam" id="PF00317"/>
    </source>
</evidence>
<dbReference type="GO" id="GO:0071897">
    <property type="term" value="P:DNA biosynthetic process"/>
    <property type="evidence" value="ECO:0007669"/>
    <property type="project" value="UniProtKB-KW"/>
</dbReference>
<evidence type="ECO:0000256" key="1">
    <source>
        <dbReference type="ARBA" id="ARBA00001922"/>
    </source>
</evidence>
<evidence type="ECO:0000256" key="10">
    <source>
        <dbReference type="ARBA" id="ARBA00047754"/>
    </source>
</evidence>
<keyword evidence="5 11" id="KW-0547">Nucleotide-binding</keyword>
<dbReference type="EMBL" id="DTGR01000025">
    <property type="protein sequence ID" value="HHS28357.1"/>
    <property type="molecule type" value="Genomic_DNA"/>
</dbReference>
<dbReference type="InterPro" id="IPR013344">
    <property type="entry name" value="RNR_NrdJ/NrdZ"/>
</dbReference>
<dbReference type="NCBIfam" id="TIGR02504">
    <property type="entry name" value="NrdJ_Z"/>
    <property type="match status" value="1"/>
</dbReference>
<keyword evidence="4 11" id="KW-0237">DNA synthesis</keyword>
<gene>
    <name evidence="14" type="ORF">ENV52_01475</name>
</gene>
<dbReference type="InterPro" id="IPR050862">
    <property type="entry name" value="RdRp_reductase_class-2"/>
</dbReference>
<comment type="function">
    <text evidence="11">Catalyzes the reduction of ribonucleotides to deoxyribonucleotides. May function to provide a pool of deoxyribonucleotide precursors for DNA repair during oxygen limitation and/or for immediate growth after restoration of oxygen.</text>
</comment>
<dbReference type="GO" id="GO:0031419">
    <property type="term" value="F:cobalamin binding"/>
    <property type="evidence" value="ECO:0007669"/>
    <property type="project" value="UniProtKB-KW"/>
</dbReference>
<comment type="similarity">
    <text evidence="2 11">Belongs to the ribonucleoside diphosphate reductase class-2 family.</text>
</comment>
<keyword evidence="6 11" id="KW-0560">Oxidoreductase</keyword>
<dbReference type="PANTHER" id="PTHR43371:SF1">
    <property type="entry name" value="RIBONUCLEOSIDE-DIPHOSPHATE REDUCTASE"/>
    <property type="match status" value="1"/>
</dbReference>
<comment type="cofactor">
    <cofactor evidence="1 11">
        <name>adenosylcob(III)alamin</name>
        <dbReference type="ChEBI" id="CHEBI:18408"/>
    </cofactor>
</comment>
<keyword evidence="9 11" id="KW-0170">Cobalt</keyword>
<evidence type="ECO:0000256" key="8">
    <source>
        <dbReference type="ARBA" id="ARBA00023157"/>
    </source>
</evidence>
<comment type="caution">
    <text evidence="14">The sequence shown here is derived from an EMBL/GenBank/DDBJ whole genome shotgun (WGS) entry which is preliminary data.</text>
</comment>
<evidence type="ECO:0000256" key="4">
    <source>
        <dbReference type="ARBA" id="ARBA00022634"/>
    </source>
</evidence>
<dbReference type="PANTHER" id="PTHR43371">
    <property type="entry name" value="VITAMIN B12-DEPENDENT RIBONUCLEOTIDE REDUCTASE"/>
    <property type="match status" value="1"/>
</dbReference>
<dbReference type="SUPFAM" id="SSF51998">
    <property type="entry name" value="PFL-like glycyl radical enzymes"/>
    <property type="match status" value="1"/>
</dbReference>
<feature type="domain" description="Ribonucleotide reductase large subunit C-terminal" evidence="13">
    <location>
        <begin position="88"/>
        <end position="402"/>
    </location>
</feature>
<dbReference type="GO" id="GO:0004748">
    <property type="term" value="F:ribonucleoside-diphosphate reductase activity, thioredoxin disulfide as acceptor"/>
    <property type="evidence" value="ECO:0007669"/>
    <property type="project" value="UniProtKB-EC"/>
</dbReference>
<reference evidence="14" key="1">
    <citation type="journal article" date="2020" name="mSystems">
        <title>Genome- and Community-Level Interaction Insights into Carbon Utilization and Element Cycling Functions of Hydrothermarchaeota in Hydrothermal Sediment.</title>
        <authorList>
            <person name="Zhou Z."/>
            <person name="Liu Y."/>
            <person name="Xu W."/>
            <person name="Pan J."/>
            <person name="Luo Z.H."/>
            <person name="Li M."/>
        </authorList>
    </citation>
    <scope>NUCLEOTIDE SEQUENCE [LARGE SCALE GENOMIC DNA]</scope>
    <source>
        <strain evidence="14">SpSt-767</strain>
    </source>
</reference>
<proteinExistence type="inferred from homology"/>
<dbReference type="CDD" id="cd02888">
    <property type="entry name" value="RNR_II_dimer"/>
    <property type="match status" value="1"/>
</dbReference>
<evidence type="ECO:0000256" key="5">
    <source>
        <dbReference type="ARBA" id="ARBA00022741"/>
    </source>
</evidence>
<protein>
    <recommendedName>
        <fullName evidence="11">Vitamin B12-dependent ribonucleotide reductase</fullName>
        <ecNumber evidence="11">1.17.4.1</ecNumber>
    </recommendedName>
</protein>
<evidence type="ECO:0000313" key="14">
    <source>
        <dbReference type="EMBL" id="HHS28357.1"/>
    </source>
</evidence>
<dbReference type="Gene3D" id="3.20.70.20">
    <property type="match status" value="1"/>
</dbReference>
<evidence type="ECO:0000256" key="9">
    <source>
        <dbReference type="ARBA" id="ARBA00023285"/>
    </source>
</evidence>
<evidence type="ECO:0000256" key="2">
    <source>
        <dbReference type="ARBA" id="ARBA00007405"/>
    </source>
</evidence>
<evidence type="ECO:0000256" key="11">
    <source>
        <dbReference type="RuleBase" id="RU364064"/>
    </source>
</evidence>
<dbReference type="GO" id="GO:0005524">
    <property type="term" value="F:ATP binding"/>
    <property type="evidence" value="ECO:0007669"/>
    <property type="project" value="InterPro"/>
</dbReference>
<dbReference type="EC" id="1.17.4.1" evidence="11"/>
<dbReference type="InterPro" id="IPR008926">
    <property type="entry name" value="RNR_R1-su_N"/>
</dbReference>
<keyword evidence="8" id="KW-1015">Disulfide bond</keyword>
<accession>A0A7V6A167</accession>
<dbReference type="PRINTS" id="PR01183">
    <property type="entry name" value="RIBORDTASEM1"/>
</dbReference>
<comment type="catalytic activity">
    <reaction evidence="10 11">
        <text>a 2'-deoxyribonucleoside 5'-diphosphate + [thioredoxin]-disulfide + H2O = a ribonucleoside 5'-diphosphate + [thioredoxin]-dithiol</text>
        <dbReference type="Rhea" id="RHEA:23252"/>
        <dbReference type="Rhea" id="RHEA-COMP:10698"/>
        <dbReference type="Rhea" id="RHEA-COMP:10700"/>
        <dbReference type="ChEBI" id="CHEBI:15377"/>
        <dbReference type="ChEBI" id="CHEBI:29950"/>
        <dbReference type="ChEBI" id="CHEBI:50058"/>
        <dbReference type="ChEBI" id="CHEBI:57930"/>
        <dbReference type="ChEBI" id="CHEBI:73316"/>
        <dbReference type="EC" id="1.17.4.1"/>
    </reaction>
</comment>
<organism evidence="14">
    <name type="scientific">Desulfobacca acetoxidans</name>
    <dbReference type="NCBI Taxonomy" id="60893"/>
    <lineage>
        <taxon>Bacteria</taxon>
        <taxon>Pseudomonadati</taxon>
        <taxon>Thermodesulfobacteriota</taxon>
        <taxon>Desulfobaccia</taxon>
        <taxon>Desulfobaccales</taxon>
        <taxon>Desulfobaccaceae</taxon>
        <taxon>Desulfobacca</taxon>
    </lineage>
</organism>
<dbReference type="InterPro" id="IPR000788">
    <property type="entry name" value="RNR_lg_C"/>
</dbReference>
<dbReference type="GO" id="GO:0009263">
    <property type="term" value="P:deoxyribonucleotide biosynthetic process"/>
    <property type="evidence" value="ECO:0007669"/>
    <property type="project" value="UniProtKB-KW"/>
</dbReference>
<evidence type="ECO:0000256" key="7">
    <source>
        <dbReference type="ARBA" id="ARBA00023116"/>
    </source>
</evidence>
<dbReference type="AlphaFoldDB" id="A0A7V6A167"/>